<evidence type="ECO:0000313" key="1">
    <source>
        <dbReference type="EMBL" id="DAD20514.1"/>
    </source>
</evidence>
<sequence length="63" mass="7440">MPLNQIFFIHLNPKDPKTQKFLQYDDSKNMHFPHNEVKKSPKTPEISTMKAFSKSSPFTFLKQ</sequence>
<organism evidence="1 2">
    <name type="scientific">Nelumbo nucifera</name>
    <name type="common">Sacred lotus</name>
    <dbReference type="NCBI Taxonomy" id="4432"/>
    <lineage>
        <taxon>Eukaryota</taxon>
        <taxon>Viridiplantae</taxon>
        <taxon>Streptophyta</taxon>
        <taxon>Embryophyta</taxon>
        <taxon>Tracheophyta</taxon>
        <taxon>Spermatophyta</taxon>
        <taxon>Magnoliopsida</taxon>
        <taxon>Proteales</taxon>
        <taxon>Nelumbonaceae</taxon>
        <taxon>Nelumbo</taxon>
    </lineage>
</organism>
<proteinExistence type="predicted"/>
<keyword evidence="2" id="KW-1185">Reference proteome</keyword>
<protein>
    <submittedName>
        <fullName evidence="1">Uncharacterized protein</fullName>
    </submittedName>
</protein>
<gene>
    <name evidence="1" type="ORF">HUJ06_021977</name>
</gene>
<dbReference type="EMBL" id="DUZY01000001">
    <property type="protein sequence ID" value="DAD20514.1"/>
    <property type="molecule type" value="Genomic_DNA"/>
</dbReference>
<dbReference type="AlphaFoldDB" id="A0A822XG99"/>
<accession>A0A822XG99</accession>
<name>A0A822XG99_NELNU</name>
<evidence type="ECO:0000313" key="2">
    <source>
        <dbReference type="Proteomes" id="UP000607653"/>
    </source>
</evidence>
<dbReference type="Proteomes" id="UP000607653">
    <property type="component" value="Unassembled WGS sequence"/>
</dbReference>
<reference evidence="1 2" key="1">
    <citation type="journal article" date="2020" name="Mol. Biol. Evol.">
        <title>Distinct Expression and Methylation Patterns for Genes with Different Fates following a Single Whole-Genome Duplication in Flowering Plants.</title>
        <authorList>
            <person name="Shi T."/>
            <person name="Rahmani R.S."/>
            <person name="Gugger P.F."/>
            <person name="Wang M."/>
            <person name="Li H."/>
            <person name="Zhang Y."/>
            <person name="Li Z."/>
            <person name="Wang Q."/>
            <person name="Van de Peer Y."/>
            <person name="Marchal K."/>
            <person name="Chen J."/>
        </authorList>
    </citation>
    <scope>NUCLEOTIDE SEQUENCE [LARGE SCALE GENOMIC DNA]</scope>
    <source>
        <tissue evidence="1">Leaf</tissue>
    </source>
</reference>
<comment type="caution">
    <text evidence="1">The sequence shown here is derived from an EMBL/GenBank/DDBJ whole genome shotgun (WGS) entry which is preliminary data.</text>
</comment>